<feature type="region of interest" description="Disordered" evidence="1">
    <location>
        <begin position="154"/>
        <end position="174"/>
    </location>
</feature>
<sequence>MSDGIHLTEYHERVRQWLVDKLSWLKLVESYPELTTPLNVPCAFFSVLGWEKDDYQTQSSALTVNLSCEIIAVLGLEDEKHQIEVRNAAMAISIAVEGAQFGLPVSPAVFISAEPDAFDPDLDAYAAWSIRFNQIINVGNDFFAPEGETPSGVNVGYSPDIGADNEDKYESLIP</sequence>
<reference evidence="2" key="1">
    <citation type="submission" date="2020-02" db="EMBL/GenBank/DDBJ databases">
        <title>Genome Announcements.</title>
        <authorList>
            <person name="Abdulabbas H.T."/>
            <person name="Bunyan I.A."/>
            <person name="Abdul-Lateef L.A."/>
        </authorList>
    </citation>
    <scope>NUCLEOTIDE SEQUENCE</scope>
    <source>
        <strain evidence="2">NAG1</strain>
    </source>
</reference>
<evidence type="ECO:0008006" key="3">
    <source>
        <dbReference type="Google" id="ProtNLM"/>
    </source>
</evidence>
<dbReference type="AlphaFoldDB" id="A0A6B3LIY5"/>
<dbReference type="RefSeq" id="WP_142740828.1">
    <property type="nucleotide sequence ID" value="NZ_JAAGVX010000003.1"/>
</dbReference>
<accession>A0A6B3LIY5</accession>
<feature type="compositionally biased region" description="Basic and acidic residues" evidence="1">
    <location>
        <begin position="165"/>
        <end position="174"/>
    </location>
</feature>
<organism evidence="2">
    <name type="scientific">Vibrio cholerae</name>
    <dbReference type="NCBI Taxonomy" id="666"/>
    <lineage>
        <taxon>Bacteria</taxon>
        <taxon>Pseudomonadati</taxon>
        <taxon>Pseudomonadota</taxon>
        <taxon>Gammaproteobacteria</taxon>
        <taxon>Vibrionales</taxon>
        <taxon>Vibrionaceae</taxon>
        <taxon>Vibrio</taxon>
    </lineage>
</organism>
<protein>
    <recommendedName>
        <fullName evidence="3">Phage protein</fullName>
    </recommendedName>
</protein>
<evidence type="ECO:0000313" key="2">
    <source>
        <dbReference type="EMBL" id="NEM93434.1"/>
    </source>
</evidence>
<proteinExistence type="predicted"/>
<dbReference type="EMBL" id="JAAGVX010000003">
    <property type="protein sequence ID" value="NEM93434.1"/>
    <property type="molecule type" value="Genomic_DNA"/>
</dbReference>
<evidence type="ECO:0000256" key="1">
    <source>
        <dbReference type="SAM" id="MobiDB-lite"/>
    </source>
</evidence>
<comment type="caution">
    <text evidence="2">The sequence shown here is derived from an EMBL/GenBank/DDBJ whole genome shotgun (WGS) entry which is preliminary data.</text>
</comment>
<name>A0A6B3LIY5_VIBCL</name>
<gene>
    <name evidence="2" type="ORF">G3T61_04430</name>
</gene>